<evidence type="ECO:0000313" key="2">
    <source>
        <dbReference type="EMBL" id="CTQ42544.1"/>
    </source>
</evidence>
<gene>
    <name evidence="2" type="ORF">LAL4801_00975</name>
</gene>
<organism evidence="2 3">
    <name type="scientific">Roseibium aggregatum</name>
    <dbReference type="NCBI Taxonomy" id="187304"/>
    <lineage>
        <taxon>Bacteria</taxon>
        <taxon>Pseudomonadati</taxon>
        <taxon>Pseudomonadota</taxon>
        <taxon>Alphaproteobacteria</taxon>
        <taxon>Hyphomicrobiales</taxon>
        <taxon>Stappiaceae</taxon>
        <taxon>Roseibium</taxon>
    </lineage>
</organism>
<dbReference type="EMBL" id="CXST01000001">
    <property type="protein sequence ID" value="CTQ42544.1"/>
    <property type="molecule type" value="Genomic_DNA"/>
</dbReference>
<dbReference type="STRING" id="187304.B0E33_25270"/>
<dbReference type="Proteomes" id="UP000048926">
    <property type="component" value="Unassembled WGS sequence"/>
</dbReference>
<dbReference type="InterPro" id="IPR025737">
    <property type="entry name" value="FApF"/>
</dbReference>
<dbReference type="RefSeq" id="WP_235814879.1">
    <property type="nucleotide sequence ID" value="NZ_CXST01000001.1"/>
</dbReference>
<keyword evidence="3" id="KW-1185">Reference proteome</keyword>
<reference evidence="3" key="1">
    <citation type="submission" date="2015-07" db="EMBL/GenBank/DDBJ databases">
        <authorList>
            <person name="Rodrigo-Torres Lidia"/>
            <person name="Arahal R.David."/>
        </authorList>
    </citation>
    <scope>NUCLEOTIDE SEQUENCE [LARGE SCALE GENOMIC DNA]</scope>
    <source>
        <strain evidence="3">CECT 4801</strain>
    </source>
</reference>
<name>A0A0M6XXH1_9HYPH</name>
<sequence>MGETRTSKARRHSFTLKVSLFALMCLAGAPQQANSAESGVGFYLLGSKGPFAAVLPGPGVYFQNDVYFYSGSAGASRDLPVGGRVIGNVDATAYIDLATGLWVVPTGVLGGSLALQATVPWGGQSVDASLDAGGILGASVSDTVFTIGDPVVGASLGWHNGNWHWTTGFLVNVPVGDYQKGEIANVAFNRWGLDINGGVTWFDPKSGWEVSGVAGFTFNGENPATNYTTGTEFHFEGALTKTFSPQFSAGLVGYYYDQITADSGSGARLGDFEGRVAAFGGTAGYNFQLGQTPVSTRVKVYREFAAENRLEGTSAYLTLTIPLGVKQ</sequence>
<protein>
    <submittedName>
        <fullName evidence="2">Protein involved in meta-pathway of phenol degradation</fullName>
    </submittedName>
</protein>
<dbReference type="AlphaFoldDB" id="A0A0M6XXH1"/>
<dbReference type="Pfam" id="PF13557">
    <property type="entry name" value="Phenol_MetA_deg"/>
    <property type="match status" value="1"/>
</dbReference>
<feature type="signal peptide" evidence="1">
    <location>
        <begin position="1"/>
        <end position="35"/>
    </location>
</feature>
<proteinExistence type="predicted"/>
<evidence type="ECO:0000313" key="3">
    <source>
        <dbReference type="Proteomes" id="UP000048926"/>
    </source>
</evidence>
<keyword evidence="1" id="KW-0732">Signal</keyword>
<accession>A0A0M6XXH1</accession>
<evidence type="ECO:0000256" key="1">
    <source>
        <dbReference type="SAM" id="SignalP"/>
    </source>
</evidence>
<feature type="chain" id="PRO_5005807534" evidence="1">
    <location>
        <begin position="36"/>
        <end position="327"/>
    </location>
</feature>